<dbReference type="InterPro" id="IPR002347">
    <property type="entry name" value="SDR_fam"/>
</dbReference>
<dbReference type="SUPFAM" id="SSF51735">
    <property type="entry name" value="NAD(P)-binding Rossmann-fold domains"/>
    <property type="match status" value="1"/>
</dbReference>
<dbReference type="GO" id="GO:0005737">
    <property type="term" value="C:cytoplasm"/>
    <property type="evidence" value="ECO:0007669"/>
    <property type="project" value="TreeGrafter"/>
</dbReference>
<name>A0A9P7Z0C3_9HELO</name>
<keyword evidence="4" id="KW-1185">Reference proteome</keyword>
<dbReference type="PANTHER" id="PTHR44229">
    <property type="entry name" value="15-HYDROXYPROSTAGLANDIN DEHYDROGENASE [NAD(+)]"/>
    <property type="match status" value="1"/>
</dbReference>
<evidence type="ECO:0008006" key="5">
    <source>
        <dbReference type="Google" id="ProtNLM"/>
    </source>
</evidence>
<dbReference type="OrthoDB" id="37659at2759"/>
<evidence type="ECO:0000313" key="3">
    <source>
        <dbReference type="EMBL" id="KAG9242762.1"/>
    </source>
</evidence>
<keyword evidence="2" id="KW-0560">Oxidoreductase</keyword>
<dbReference type="PRINTS" id="PR00081">
    <property type="entry name" value="GDHRDH"/>
</dbReference>
<dbReference type="PANTHER" id="PTHR44229:SF4">
    <property type="entry name" value="15-HYDROXYPROSTAGLANDIN DEHYDROGENASE [NAD(+)]"/>
    <property type="match status" value="1"/>
</dbReference>
<protein>
    <recommendedName>
        <fullName evidence="5">NAD(P)-binding protein</fullName>
    </recommendedName>
</protein>
<comment type="caution">
    <text evidence="3">The sequence shown here is derived from an EMBL/GenBank/DDBJ whole genome shotgun (WGS) entry which is preliminary data.</text>
</comment>
<dbReference type="InterPro" id="IPR036291">
    <property type="entry name" value="NAD(P)-bd_dom_sf"/>
</dbReference>
<dbReference type="EMBL" id="MU254039">
    <property type="protein sequence ID" value="KAG9242762.1"/>
    <property type="molecule type" value="Genomic_DNA"/>
</dbReference>
<dbReference type="Gene3D" id="3.40.50.720">
    <property type="entry name" value="NAD(P)-binding Rossmann-like Domain"/>
    <property type="match status" value="1"/>
</dbReference>
<evidence type="ECO:0000313" key="4">
    <source>
        <dbReference type="Proteomes" id="UP000887226"/>
    </source>
</evidence>
<evidence type="ECO:0000256" key="2">
    <source>
        <dbReference type="ARBA" id="ARBA00023002"/>
    </source>
</evidence>
<dbReference type="AlphaFoldDB" id="A0A9P7Z0C3"/>
<gene>
    <name evidence="3" type="ORF">BJ878DRAFT_154578</name>
</gene>
<comment type="similarity">
    <text evidence="1">Belongs to the short-chain dehydrogenases/reductases (SDR) family.</text>
</comment>
<dbReference type="Pfam" id="PF00106">
    <property type="entry name" value="adh_short"/>
    <property type="match status" value="1"/>
</dbReference>
<organism evidence="3 4">
    <name type="scientific">Calycina marina</name>
    <dbReference type="NCBI Taxonomy" id="1763456"/>
    <lineage>
        <taxon>Eukaryota</taxon>
        <taxon>Fungi</taxon>
        <taxon>Dikarya</taxon>
        <taxon>Ascomycota</taxon>
        <taxon>Pezizomycotina</taxon>
        <taxon>Leotiomycetes</taxon>
        <taxon>Helotiales</taxon>
        <taxon>Pezizellaceae</taxon>
        <taxon>Calycina</taxon>
    </lineage>
</organism>
<evidence type="ECO:0000256" key="1">
    <source>
        <dbReference type="ARBA" id="ARBA00006484"/>
    </source>
</evidence>
<dbReference type="Proteomes" id="UP000887226">
    <property type="component" value="Unassembled WGS sequence"/>
</dbReference>
<proteinExistence type="inferred from homology"/>
<reference evidence="3" key="1">
    <citation type="journal article" date="2021" name="IMA Fungus">
        <title>Genomic characterization of three marine fungi, including Emericellopsis atlantica sp. nov. with signatures of a generalist lifestyle and marine biomass degradation.</title>
        <authorList>
            <person name="Hagestad O.C."/>
            <person name="Hou L."/>
            <person name="Andersen J.H."/>
            <person name="Hansen E.H."/>
            <person name="Altermark B."/>
            <person name="Li C."/>
            <person name="Kuhnert E."/>
            <person name="Cox R.J."/>
            <person name="Crous P.W."/>
            <person name="Spatafora J.W."/>
            <person name="Lail K."/>
            <person name="Amirebrahimi M."/>
            <person name="Lipzen A."/>
            <person name="Pangilinan J."/>
            <person name="Andreopoulos W."/>
            <person name="Hayes R.D."/>
            <person name="Ng V."/>
            <person name="Grigoriev I.V."/>
            <person name="Jackson S.A."/>
            <person name="Sutton T.D.S."/>
            <person name="Dobson A.D.W."/>
            <person name="Rama T."/>
        </authorList>
    </citation>
    <scope>NUCLEOTIDE SEQUENCE</scope>
    <source>
        <strain evidence="3">TRa3180A</strain>
    </source>
</reference>
<dbReference type="GO" id="GO:0016616">
    <property type="term" value="F:oxidoreductase activity, acting on the CH-OH group of donors, NAD or NADP as acceptor"/>
    <property type="evidence" value="ECO:0007669"/>
    <property type="project" value="TreeGrafter"/>
</dbReference>
<accession>A0A9P7Z0C3</accession>
<sequence>MTVGNFPLKGKIAVVTGAGSGINLSFAQLAVQAGARVIVADLRLTADGEKFMKDEGSKAAIFVKCDVTKRADLENLITMSEKELGDVPDVYIAGAGVFEPAWSNFWDDSEDNDYAQVAINVNHPIKLTRIAIKALLRKNKRGVVLVASSLAGFQGTYSAPLYCATKHAVIGFVRSMELLDALEGVKVTAVAPGLVQTPLWTDHPDKMKQFGYTLENSITAEAVAQTMIELVTDGKYGGGTTLECASTGSRPLGTWNVTPPDAAGTKVPPEVIELNLAPIKAITAKERSSKL</sequence>